<evidence type="ECO:0000313" key="3">
    <source>
        <dbReference type="Proteomes" id="UP000503540"/>
    </source>
</evidence>
<dbReference type="Proteomes" id="UP000503540">
    <property type="component" value="Chromosome"/>
</dbReference>
<feature type="transmembrane region" description="Helical" evidence="1">
    <location>
        <begin position="136"/>
        <end position="159"/>
    </location>
</feature>
<organism evidence="2 3">
    <name type="scientific">Nocardia arthritidis</name>
    <dbReference type="NCBI Taxonomy" id="228602"/>
    <lineage>
        <taxon>Bacteria</taxon>
        <taxon>Bacillati</taxon>
        <taxon>Actinomycetota</taxon>
        <taxon>Actinomycetes</taxon>
        <taxon>Mycobacteriales</taxon>
        <taxon>Nocardiaceae</taxon>
        <taxon>Nocardia</taxon>
    </lineage>
</organism>
<keyword evidence="1" id="KW-0472">Membrane</keyword>
<gene>
    <name evidence="2" type="ORF">F5544_08630</name>
</gene>
<proteinExistence type="predicted"/>
<protein>
    <recommendedName>
        <fullName evidence="4">DUF3159 domain-containing protein</fullName>
    </recommendedName>
</protein>
<feature type="transmembrane region" description="Helical" evidence="1">
    <location>
        <begin position="165"/>
        <end position="184"/>
    </location>
</feature>
<dbReference type="RefSeq" id="WP_167472709.1">
    <property type="nucleotide sequence ID" value="NZ_CP046172.1"/>
</dbReference>
<feature type="transmembrane region" description="Helical" evidence="1">
    <location>
        <begin position="33"/>
        <end position="53"/>
    </location>
</feature>
<feature type="transmembrane region" description="Helical" evidence="1">
    <location>
        <begin position="91"/>
        <end position="115"/>
    </location>
</feature>
<dbReference type="EMBL" id="CP046172">
    <property type="protein sequence ID" value="QIS09628.1"/>
    <property type="molecule type" value="Genomic_DNA"/>
</dbReference>
<keyword evidence="3" id="KW-1185">Reference proteome</keyword>
<keyword evidence="1" id="KW-0812">Transmembrane</keyword>
<dbReference type="NCBIfam" id="NF041646">
    <property type="entry name" value="VC0807_fam"/>
    <property type="match status" value="1"/>
</dbReference>
<reference evidence="2 3" key="1">
    <citation type="journal article" date="2019" name="ACS Chem. Biol.">
        <title>Identification and Mobilization of a Cryptic Antibiotic Biosynthesis Gene Locus from a Human-Pathogenic Nocardia Isolate.</title>
        <authorList>
            <person name="Herisse M."/>
            <person name="Ishida K."/>
            <person name="Porter J.L."/>
            <person name="Howden B."/>
            <person name="Hertweck C."/>
            <person name="Stinear T.P."/>
            <person name="Pidot S.J."/>
        </authorList>
    </citation>
    <scope>NUCLEOTIDE SEQUENCE [LARGE SCALE GENOMIC DNA]</scope>
    <source>
        <strain evidence="2 3">AUSMDU00012717</strain>
    </source>
</reference>
<evidence type="ECO:0000313" key="2">
    <source>
        <dbReference type="EMBL" id="QIS09628.1"/>
    </source>
</evidence>
<dbReference type="AlphaFoldDB" id="A0A6G9Y8X8"/>
<feature type="transmembrane region" description="Helical" evidence="1">
    <location>
        <begin position="9"/>
        <end position="27"/>
    </location>
</feature>
<name>A0A6G9Y8X8_9NOCA</name>
<evidence type="ECO:0008006" key="4">
    <source>
        <dbReference type="Google" id="ProtNLM"/>
    </source>
</evidence>
<feature type="transmembrane region" description="Helical" evidence="1">
    <location>
        <begin position="60"/>
        <end position="79"/>
    </location>
</feature>
<dbReference type="KEGG" id="nah:F5544_08630"/>
<keyword evidence="1" id="KW-1133">Transmembrane helix</keyword>
<accession>A0A6G9Y8X8</accession>
<sequence>MKPAGLRRIAWLALDLGVSPAAFYLTQAAGVEVVRSLVIATVTAGLWLGVGMVRTRKVDALAFIMMATYALMLALAAATDDPRLVLLRDPIVSAAAGLAFLVSCLTTQPATAYLARRLHGETTTSPSQLIDHRVQTTVWGCALTAESLVRVALIFLLPIPVSAGLSPAVELVLIAVLIVWTIWYRRRRRRARERVVERQYR</sequence>
<evidence type="ECO:0000256" key="1">
    <source>
        <dbReference type="SAM" id="Phobius"/>
    </source>
</evidence>